<evidence type="ECO:0000313" key="2">
    <source>
        <dbReference type="EMBL" id="GFX92698.1"/>
    </source>
</evidence>
<organism evidence="2 3">
    <name type="scientific">Trichonephila clavipes</name>
    <name type="common">Golden silk orbweaver</name>
    <name type="synonym">Nephila clavipes</name>
    <dbReference type="NCBI Taxonomy" id="2585209"/>
    <lineage>
        <taxon>Eukaryota</taxon>
        <taxon>Metazoa</taxon>
        <taxon>Ecdysozoa</taxon>
        <taxon>Arthropoda</taxon>
        <taxon>Chelicerata</taxon>
        <taxon>Arachnida</taxon>
        <taxon>Araneae</taxon>
        <taxon>Araneomorphae</taxon>
        <taxon>Entelegynae</taxon>
        <taxon>Araneoidea</taxon>
        <taxon>Nephilidae</taxon>
        <taxon>Trichonephila</taxon>
    </lineage>
</organism>
<reference evidence="2" key="1">
    <citation type="submission" date="2020-08" db="EMBL/GenBank/DDBJ databases">
        <title>Multicomponent nature underlies the extraordinary mechanical properties of spider dragline silk.</title>
        <authorList>
            <person name="Kono N."/>
            <person name="Nakamura H."/>
            <person name="Mori M."/>
            <person name="Yoshida Y."/>
            <person name="Ohtoshi R."/>
            <person name="Malay A.D."/>
            <person name="Moran D.A.P."/>
            <person name="Tomita M."/>
            <person name="Numata K."/>
            <person name="Arakawa K."/>
        </authorList>
    </citation>
    <scope>NUCLEOTIDE SEQUENCE</scope>
</reference>
<comment type="caution">
    <text evidence="2">The sequence shown here is derived from an EMBL/GenBank/DDBJ whole genome shotgun (WGS) entry which is preliminary data.</text>
</comment>
<evidence type="ECO:0000313" key="3">
    <source>
        <dbReference type="Proteomes" id="UP000887159"/>
    </source>
</evidence>
<sequence>MKIDTFRRPAQPKRFSPKSENSLGELKHLFRDRNRAKKLWQFTRHPQHKTELNRWQNKIKRKVGLYRQQVWEEHLTSLNAEDGCLWGTTRAFRKKVSPISALNDPNGIALSDTNKTEFIAQSLESQFQLNDIQNPHKDEIITNIVDAYITNNANNTNPLPPRSSIGSN</sequence>
<protein>
    <submittedName>
        <fullName evidence="2">Uncharacterized protein</fullName>
    </submittedName>
</protein>
<gene>
    <name evidence="2" type="primary">NCL1_48543</name>
    <name evidence="2" type="ORF">TNCV_2012841</name>
</gene>
<dbReference type="Proteomes" id="UP000887159">
    <property type="component" value="Unassembled WGS sequence"/>
</dbReference>
<dbReference type="EMBL" id="BMAU01021158">
    <property type="protein sequence ID" value="GFX92698.1"/>
    <property type="molecule type" value="Genomic_DNA"/>
</dbReference>
<name>A0A8X6UYN6_TRICX</name>
<feature type="region of interest" description="Disordered" evidence="1">
    <location>
        <begin position="1"/>
        <end position="21"/>
    </location>
</feature>
<keyword evidence="3" id="KW-1185">Reference proteome</keyword>
<dbReference type="AlphaFoldDB" id="A0A8X6UYN6"/>
<evidence type="ECO:0000256" key="1">
    <source>
        <dbReference type="SAM" id="MobiDB-lite"/>
    </source>
</evidence>
<accession>A0A8X6UYN6</accession>
<proteinExistence type="predicted"/>